<evidence type="ECO:0000256" key="10">
    <source>
        <dbReference type="ARBA" id="ARBA00023136"/>
    </source>
</evidence>
<evidence type="ECO:0000313" key="12">
    <source>
        <dbReference type="Ensembl" id="ENSMALP00000012227.1"/>
    </source>
</evidence>
<keyword evidence="6" id="KW-0560">Oxidoreductase</keyword>
<evidence type="ECO:0008006" key="14">
    <source>
        <dbReference type="Google" id="ProtNLM"/>
    </source>
</evidence>
<dbReference type="GO" id="GO:0071375">
    <property type="term" value="P:cellular response to peptide hormone stimulus"/>
    <property type="evidence" value="ECO:0007669"/>
    <property type="project" value="TreeGrafter"/>
</dbReference>
<comment type="cofactor">
    <cofactor evidence="1">
        <name>heme</name>
        <dbReference type="ChEBI" id="CHEBI:30413"/>
    </cofactor>
</comment>
<feature type="signal peptide" evidence="11">
    <location>
        <begin position="1"/>
        <end position="19"/>
    </location>
</feature>
<dbReference type="InterPro" id="IPR001128">
    <property type="entry name" value="Cyt_P450"/>
</dbReference>
<dbReference type="SUPFAM" id="SSF48264">
    <property type="entry name" value="Cytochrome P450"/>
    <property type="match status" value="1"/>
</dbReference>
<evidence type="ECO:0000313" key="13">
    <source>
        <dbReference type="Proteomes" id="UP000261600"/>
    </source>
</evidence>
<dbReference type="GO" id="GO:0020037">
    <property type="term" value="F:heme binding"/>
    <property type="evidence" value="ECO:0007669"/>
    <property type="project" value="InterPro"/>
</dbReference>
<dbReference type="Proteomes" id="UP000261600">
    <property type="component" value="Unplaced"/>
</dbReference>
<keyword evidence="7" id="KW-0408">Iron</keyword>
<keyword evidence="8" id="KW-0503">Monooxygenase</keyword>
<keyword evidence="10" id="KW-0472">Membrane</keyword>
<name>A0A3Q3JEL2_MONAL</name>
<dbReference type="GO" id="GO:0006704">
    <property type="term" value="P:glucocorticoid biosynthetic process"/>
    <property type="evidence" value="ECO:0007669"/>
    <property type="project" value="TreeGrafter"/>
</dbReference>
<comment type="subcellular location">
    <subcellularLocation>
        <location evidence="2">Mitochondrion membrane</location>
    </subcellularLocation>
</comment>
<dbReference type="InterPro" id="IPR050479">
    <property type="entry name" value="CYP11_CYP27_families"/>
</dbReference>
<organism evidence="12 13">
    <name type="scientific">Monopterus albus</name>
    <name type="common">Swamp eel</name>
    <dbReference type="NCBI Taxonomy" id="43700"/>
    <lineage>
        <taxon>Eukaryota</taxon>
        <taxon>Metazoa</taxon>
        <taxon>Chordata</taxon>
        <taxon>Craniata</taxon>
        <taxon>Vertebrata</taxon>
        <taxon>Euteleostomi</taxon>
        <taxon>Actinopterygii</taxon>
        <taxon>Neopterygii</taxon>
        <taxon>Teleostei</taxon>
        <taxon>Neoteleostei</taxon>
        <taxon>Acanthomorphata</taxon>
        <taxon>Anabantaria</taxon>
        <taxon>Synbranchiformes</taxon>
        <taxon>Synbranchidae</taxon>
        <taxon>Monopterus</taxon>
    </lineage>
</organism>
<evidence type="ECO:0000256" key="7">
    <source>
        <dbReference type="ARBA" id="ARBA00023004"/>
    </source>
</evidence>
<evidence type="ECO:0000256" key="4">
    <source>
        <dbReference type="ARBA" id="ARBA00022617"/>
    </source>
</evidence>
<dbReference type="Pfam" id="PF00067">
    <property type="entry name" value="p450"/>
    <property type="match status" value="1"/>
</dbReference>
<evidence type="ECO:0000256" key="1">
    <source>
        <dbReference type="ARBA" id="ARBA00001971"/>
    </source>
</evidence>
<evidence type="ECO:0000256" key="2">
    <source>
        <dbReference type="ARBA" id="ARBA00004325"/>
    </source>
</evidence>
<dbReference type="GO" id="GO:0004497">
    <property type="term" value="F:monooxygenase activity"/>
    <property type="evidence" value="ECO:0007669"/>
    <property type="project" value="UniProtKB-KW"/>
</dbReference>
<keyword evidence="13" id="KW-1185">Reference proteome</keyword>
<dbReference type="Ensembl" id="ENSMALT00000012487.1">
    <property type="protein sequence ID" value="ENSMALP00000012227.1"/>
    <property type="gene ID" value="ENSMALG00000008212.1"/>
</dbReference>
<dbReference type="GO" id="GO:0006700">
    <property type="term" value="P:C21-steroid hormone biosynthetic process"/>
    <property type="evidence" value="ECO:0007669"/>
    <property type="project" value="TreeGrafter"/>
</dbReference>
<accession>A0A3Q3JEL2</accession>
<reference evidence="12" key="1">
    <citation type="submission" date="2025-08" db="UniProtKB">
        <authorList>
            <consortium name="Ensembl"/>
        </authorList>
    </citation>
    <scope>IDENTIFICATION</scope>
</reference>
<dbReference type="GO" id="GO:0005506">
    <property type="term" value="F:iron ion binding"/>
    <property type="evidence" value="ECO:0007669"/>
    <property type="project" value="InterPro"/>
</dbReference>
<keyword evidence="4" id="KW-0349">Heme</keyword>
<dbReference type="PANTHER" id="PTHR24279">
    <property type="entry name" value="CYTOCHROME P450"/>
    <property type="match status" value="1"/>
</dbReference>
<protein>
    <recommendedName>
        <fullName evidence="14">Cytochrome P450, family 11, subfamily C, polypeptide 1</fullName>
    </recommendedName>
</protein>
<keyword evidence="5" id="KW-0479">Metal-binding</keyword>
<dbReference type="GO" id="GO:0016705">
    <property type="term" value="F:oxidoreductase activity, acting on paired donors, with incorporation or reduction of molecular oxygen"/>
    <property type="evidence" value="ECO:0007669"/>
    <property type="project" value="InterPro"/>
</dbReference>
<dbReference type="GO" id="GO:0005743">
    <property type="term" value="C:mitochondrial inner membrane"/>
    <property type="evidence" value="ECO:0007669"/>
    <property type="project" value="TreeGrafter"/>
</dbReference>
<dbReference type="GO" id="GO:0034650">
    <property type="term" value="P:cortisol metabolic process"/>
    <property type="evidence" value="ECO:0007669"/>
    <property type="project" value="TreeGrafter"/>
</dbReference>
<evidence type="ECO:0000256" key="3">
    <source>
        <dbReference type="ARBA" id="ARBA00010617"/>
    </source>
</evidence>
<evidence type="ECO:0000256" key="5">
    <source>
        <dbReference type="ARBA" id="ARBA00022723"/>
    </source>
</evidence>
<evidence type="ECO:0000256" key="8">
    <source>
        <dbReference type="ARBA" id="ARBA00023033"/>
    </source>
</evidence>
<sequence length="341" mass="38921">ENTSCLRSVWMFCLQYVHGFSPVCVLGSRTLSKGVRKRGVDGRVRRFEEIPHTGRSGWINLLNALGPIYRFLSNGVYCKYSVNIFLPSDIGELFRSEGLYPERMTVQPWVTHREIRHHSKGVFLKNGEEWRADRLLLNKEVMMNVAVQRFLPHLDEVARDFCRMLQARVEKEGRVVEGKQSLTIEPSSDLFRFGLEAICHVLYGERMGLFSSSPSMESQKFIWALKQMLATTNPLLYLPHRLLLRVGAPLWVQHASAWDYIFSHADVRIQRGYQRQSSSRGRRSEAGAAGDRHTGVLGQLLEKGQLSMDLIKANMTELMVGGVDTVCMCVDEMFLSLYTST</sequence>
<dbReference type="PANTHER" id="PTHR24279:SF1">
    <property type="entry name" value="CYTOCHROME P450 11B2, MITOCHONDRIAL"/>
    <property type="match status" value="1"/>
</dbReference>
<reference evidence="12" key="2">
    <citation type="submission" date="2025-09" db="UniProtKB">
        <authorList>
            <consortium name="Ensembl"/>
        </authorList>
    </citation>
    <scope>IDENTIFICATION</scope>
</reference>
<dbReference type="GO" id="GO:0008203">
    <property type="term" value="P:cholesterol metabolic process"/>
    <property type="evidence" value="ECO:0007669"/>
    <property type="project" value="TreeGrafter"/>
</dbReference>
<comment type="similarity">
    <text evidence="3">Belongs to the cytochrome P450 family.</text>
</comment>
<dbReference type="InterPro" id="IPR036396">
    <property type="entry name" value="Cyt_P450_sf"/>
</dbReference>
<keyword evidence="9" id="KW-0496">Mitochondrion</keyword>
<evidence type="ECO:0000256" key="9">
    <source>
        <dbReference type="ARBA" id="ARBA00023128"/>
    </source>
</evidence>
<evidence type="ECO:0000256" key="11">
    <source>
        <dbReference type="SAM" id="SignalP"/>
    </source>
</evidence>
<feature type="chain" id="PRO_5018603835" description="Cytochrome P450, family 11, subfamily C, polypeptide 1" evidence="11">
    <location>
        <begin position="20"/>
        <end position="341"/>
    </location>
</feature>
<proteinExistence type="inferred from homology"/>
<dbReference type="Gene3D" id="1.10.630.10">
    <property type="entry name" value="Cytochrome P450"/>
    <property type="match status" value="1"/>
</dbReference>
<evidence type="ECO:0000256" key="6">
    <source>
        <dbReference type="ARBA" id="ARBA00023002"/>
    </source>
</evidence>
<dbReference type="AlphaFoldDB" id="A0A3Q3JEL2"/>
<keyword evidence="11" id="KW-0732">Signal</keyword>